<dbReference type="PROSITE" id="PS52012">
    <property type="entry name" value="CFEM"/>
    <property type="match status" value="1"/>
</dbReference>
<keyword evidence="13" id="KW-0325">Glycoprotein</keyword>
<feature type="chain" id="PRO_5042147775" description="CFEM domain-containing protein" evidence="17">
    <location>
        <begin position="34"/>
        <end position="301"/>
    </location>
</feature>
<keyword evidence="14" id="KW-0449">Lipoprotein</keyword>
<feature type="region of interest" description="Disordered" evidence="16">
    <location>
        <begin position="224"/>
        <end position="279"/>
    </location>
</feature>
<evidence type="ECO:0000313" key="19">
    <source>
        <dbReference type="EMBL" id="KAJ6263969.1"/>
    </source>
</evidence>
<dbReference type="EMBL" id="JAQGDS010000001">
    <property type="protein sequence ID" value="KAJ6263969.1"/>
    <property type="molecule type" value="Genomic_DNA"/>
</dbReference>
<reference evidence="19" key="1">
    <citation type="submission" date="2023-01" db="EMBL/GenBank/DDBJ databases">
        <title>The chitinases involved in constricting ring structure development in the nematode-trapping fungus Drechslerella dactyloides.</title>
        <authorList>
            <person name="Wang R."/>
            <person name="Zhang L."/>
            <person name="Tang P."/>
            <person name="Li S."/>
            <person name="Liang L."/>
        </authorList>
    </citation>
    <scope>NUCLEOTIDE SEQUENCE</scope>
    <source>
        <strain evidence="19">YMF1.00031</strain>
    </source>
</reference>
<dbReference type="InterPro" id="IPR008427">
    <property type="entry name" value="Extracellular_membr_CFEM_dom"/>
</dbReference>
<evidence type="ECO:0000256" key="10">
    <source>
        <dbReference type="ARBA" id="ARBA00023004"/>
    </source>
</evidence>
<organism evidence="19 20">
    <name type="scientific">Drechslerella dactyloides</name>
    <name type="common">Nematode-trapping fungus</name>
    <name type="synonym">Arthrobotrys dactyloides</name>
    <dbReference type="NCBI Taxonomy" id="74499"/>
    <lineage>
        <taxon>Eukaryota</taxon>
        <taxon>Fungi</taxon>
        <taxon>Dikarya</taxon>
        <taxon>Ascomycota</taxon>
        <taxon>Pezizomycotina</taxon>
        <taxon>Orbiliomycetes</taxon>
        <taxon>Orbiliales</taxon>
        <taxon>Orbiliaceae</taxon>
        <taxon>Drechslerella</taxon>
    </lineage>
</organism>
<evidence type="ECO:0000259" key="18">
    <source>
        <dbReference type="PROSITE" id="PS52012"/>
    </source>
</evidence>
<dbReference type="Pfam" id="PF05730">
    <property type="entry name" value="CFEM"/>
    <property type="match status" value="2"/>
</dbReference>
<feature type="compositionally biased region" description="Low complexity" evidence="16">
    <location>
        <begin position="237"/>
        <end position="249"/>
    </location>
</feature>
<evidence type="ECO:0000256" key="6">
    <source>
        <dbReference type="ARBA" id="ARBA00022617"/>
    </source>
</evidence>
<evidence type="ECO:0000256" key="16">
    <source>
        <dbReference type="SAM" id="MobiDB-lite"/>
    </source>
</evidence>
<evidence type="ECO:0000256" key="7">
    <source>
        <dbReference type="ARBA" id="ARBA00022622"/>
    </source>
</evidence>
<dbReference type="GO" id="GO:0005886">
    <property type="term" value="C:plasma membrane"/>
    <property type="evidence" value="ECO:0007669"/>
    <property type="project" value="UniProtKB-SubCell"/>
</dbReference>
<keyword evidence="12 15" id="KW-1015">Disulfide bond</keyword>
<gene>
    <name evidence="19" type="ORF">Dda_0106</name>
</gene>
<keyword evidence="20" id="KW-1185">Reference proteome</keyword>
<keyword evidence="4" id="KW-1003">Cell membrane</keyword>
<comment type="similarity">
    <text evidence="3">Belongs to the RBT5 family.</text>
</comment>
<evidence type="ECO:0000256" key="2">
    <source>
        <dbReference type="ARBA" id="ARBA00004613"/>
    </source>
</evidence>
<evidence type="ECO:0000256" key="5">
    <source>
        <dbReference type="ARBA" id="ARBA00022525"/>
    </source>
</evidence>
<keyword evidence="11" id="KW-0472">Membrane</keyword>
<dbReference type="PANTHER" id="PTHR37928">
    <property type="entry name" value="CFEM DOMAIN PROTEIN (AFU_ORTHOLOGUE AFUA_6G14090)"/>
    <property type="match status" value="1"/>
</dbReference>
<dbReference type="GO" id="GO:0098552">
    <property type="term" value="C:side of membrane"/>
    <property type="evidence" value="ECO:0007669"/>
    <property type="project" value="UniProtKB-KW"/>
</dbReference>
<evidence type="ECO:0000256" key="4">
    <source>
        <dbReference type="ARBA" id="ARBA00022475"/>
    </source>
</evidence>
<dbReference type="GO" id="GO:0046872">
    <property type="term" value="F:metal ion binding"/>
    <property type="evidence" value="ECO:0007669"/>
    <property type="project" value="UniProtKB-UniRule"/>
</dbReference>
<comment type="subcellular location">
    <subcellularLocation>
        <location evidence="1">Cell membrane</location>
        <topology evidence="1">Lipid-anchor</topology>
        <topology evidence="1">GPI-anchor</topology>
    </subcellularLocation>
    <subcellularLocation>
        <location evidence="2">Secreted</location>
    </subcellularLocation>
</comment>
<dbReference type="Proteomes" id="UP001221413">
    <property type="component" value="Unassembled WGS sequence"/>
</dbReference>
<evidence type="ECO:0000256" key="12">
    <source>
        <dbReference type="ARBA" id="ARBA00023157"/>
    </source>
</evidence>
<evidence type="ECO:0000256" key="3">
    <source>
        <dbReference type="ARBA" id="ARBA00010031"/>
    </source>
</evidence>
<feature type="compositionally biased region" description="Low complexity" evidence="16">
    <location>
        <begin position="268"/>
        <end position="279"/>
    </location>
</feature>
<evidence type="ECO:0000256" key="9">
    <source>
        <dbReference type="ARBA" id="ARBA00022729"/>
    </source>
</evidence>
<comment type="caution">
    <text evidence="15">Lacks conserved residue(s) required for the propagation of feature annotation.</text>
</comment>
<evidence type="ECO:0000256" key="11">
    <source>
        <dbReference type="ARBA" id="ARBA00023136"/>
    </source>
</evidence>
<feature type="signal peptide" evidence="17">
    <location>
        <begin position="1"/>
        <end position="33"/>
    </location>
</feature>
<evidence type="ECO:0000256" key="13">
    <source>
        <dbReference type="ARBA" id="ARBA00023180"/>
    </source>
</evidence>
<dbReference type="PANTHER" id="PTHR37928:SF2">
    <property type="entry name" value="GPI ANCHORED CFEM DOMAIN PROTEIN (AFU_ORTHOLOGUE AFUA_6G10580)"/>
    <property type="match status" value="1"/>
</dbReference>
<dbReference type="SMART" id="SM00747">
    <property type="entry name" value="CFEM"/>
    <property type="match status" value="2"/>
</dbReference>
<evidence type="ECO:0000256" key="14">
    <source>
        <dbReference type="ARBA" id="ARBA00023288"/>
    </source>
</evidence>
<keyword evidence="7" id="KW-0336">GPI-anchor</keyword>
<dbReference type="AlphaFoldDB" id="A0AAD6J3R7"/>
<keyword evidence="10 15" id="KW-0408">Iron</keyword>
<sequence length="301" mass="30369">MVQCPRLQLGAAATDSLTCMASIFALAATLSAALVSAQGRGGTADTPEDNAINCAKYCLNAYNDPSRTGCNGQEDYGCVCRNNDFLSSLDACFISACNSTQFSTINEYIHVFCDQQGVQLDIDVAANVTVDLSGFPALSRIQCAVDCVQEIFAWSGCDASSNKPDFGCFCGSNGFLDGFGSCIYNSCEFGDFRAISDGAQAICAAANKPVTVTVTQAQSSLPVTATPAARNGGGNAPAGTTSAGGARATPNSGSRTAGNGTVSGGNGSPTSTSTQPNGAPRMAVAVGGIFAAAIAFAAALL</sequence>
<dbReference type="InterPro" id="IPR051735">
    <property type="entry name" value="CFEM_domain"/>
</dbReference>
<proteinExistence type="inferred from homology"/>
<keyword evidence="8 15" id="KW-0479">Metal-binding</keyword>
<evidence type="ECO:0000256" key="1">
    <source>
        <dbReference type="ARBA" id="ARBA00004609"/>
    </source>
</evidence>
<accession>A0AAD6J3R7</accession>
<feature type="disulfide bond" evidence="15">
    <location>
        <begin position="80"/>
        <end position="113"/>
    </location>
</feature>
<feature type="binding site" description="axial binding residue" evidence="15">
    <location>
        <position position="75"/>
    </location>
    <ligand>
        <name>heme</name>
        <dbReference type="ChEBI" id="CHEBI:30413"/>
    </ligand>
    <ligandPart>
        <name>Fe</name>
        <dbReference type="ChEBI" id="CHEBI:18248"/>
    </ligandPart>
</feature>
<protein>
    <recommendedName>
        <fullName evidence="18">CFEM domain-containing protein</fullName>
    </recommendedName>
</protein>
<keyword evidence="9 17" id="KW-0732">Signal</keyword>
<evidence type="ECO:0000256" key="17">
    <source>
        <dbReference type="SAM" id="SignalP"/>
    </source>
</evidence>
<comment type="caution">
    <text evidence="19">The sequence shown here is derived from an EMBL/GenBank/DDBJ whole genome shotgun (WGS) entry which is preliminary data.</text>
</comment>
<feature type="domain" description="CFEM" evidence="18">
    <location>
        <begin position="26"/>
        <end position="139"/>
    </location>
</feature>
<evidence type="ECO:0000256" key="15">
    <source>
        <dbReference type="PROSITE-ProRule" id="PRU01356"/>
    </source>
</evidence>
<keyword evidence="6 15" id="KW-0349">Heme</keyword>
<evidence type="ECO:0000313" key="20">
    <source>
        <dbReference type="Proteomes" id="UP001221413"/>
    </source>
</evidence>
<keyword evidence="5" id="KW-0964">Secreted</keyword>
<dbReference type="GO" id="GO:0005576">
    <property type="term" value="C:extracellular region"/>
    <property type="evidence" value="ECO:0007669"/>
    <property type="project" value="UniProtKB-SubCell"/>
</dbReference>
<evidence type="ECO:0000256" key="8">
    <source>
        <dbReference type="ARBA" id="ARBA00022723"/>
    </source>
</evidence>
<name>A0AAD6J3R7_DREDA</name>